<feature type="compositionally biased region" description="Polar residues" evidence="2">
    <location>
        <begin position="285"/>
        <end position="305"/>
    </location>
</feature>
<feature type="compositionally biased region" description="Polar residues" evidence="2">
    <location>
        <begin position="312"/>
        <end position="323"/>
    </location>
</feature>
<dbReference type="OrthoDB" id="5430717at2759"/>
<evidence type="ECO:0000256" key="2">
    <source>
        <dbReference type="SAM" id="MobiDB-lite"/>
    </source>
</evidence>
<dbReference type="EMBL" id="ML978725">
    <property type="protein sequence ID" value="KAF2086278.1"/>
    <property type="molecule type" value="Genomic_DNA"/>
</dbReference>
<name>A0A9P4LYT0_9PEZI</name>
<keyword evidence="1" id="KW-0175">Coiled coil</keyword>
<feature type="compositionally biased region" description="Basic and acidic residues" evidence="2">
    <location>
        <begin position="389"/>
        <end position="404"/>
    </location>
</feature>
<evidence type="ECO:0000256" key="1">
    <source>
        <dbReference type="SAM" id="Coils"/>
    </source>
</evidence>
<accession>A0A9P4LYT0</accession>
<feature type="region of interest" description="Disordered" evidence="2">
    <location>
        <begin position="176"/>
        <end position="205"/>
    </location>
</feature>
<feature type="region of interest" description="Disordered" evidence="2">
    <location>
        <begin position="246"/>
        <end position="448"/>
    </location>
</feature>
<reference evidence="3" key="1">
    <citation type="journal article" date="2020" name="Stud. Mycol.">
        <title>101 Dothideomycetes genomes: a test case for predicting lifestyles and emergence of pathogens.</title>
        <authorList>
            <person name="Haridas S."/>
            <person name="Albert R."/>
            <person name="Binder M."/>
            <person name="Bloem J."/>
            <person name="Labutti K."/>
            <person name="Salamov A."/>
            <person name="Andreopoulos B."/>
            <person name="Baker S."/>
            <person name="Barry K."/>
            <person name="Bills G."/>
            <person name="Bluhm B."/>
            <person name="Cannon C."/>
            <person name="Castanera R."/>
            <person name="Culley D."/>
            <person name="Daum C."/>
            <person name="Ezra D."/>
            <person name="Gonzalez J."/>
            <person name="Henrissat B."/>
            <person name="Kuo A."/>
            <person name="Liang C."/>
            <person name="Lipzen A."/>
            <person name="Lutzoni F."/>
            <person name="Magnuson J."/>
            <person name="Mondo S."/>
            <person name="Nolan M."/>
            <person name="Ohm R."/>
            <person name="Pangilinan J."/>
            <person name="Park H.-J."/>
            <person name="Ramirez L."/>
            <person name="Alfaro M."/>
            <person name="Sun H."/>
            <person name="Tritt A."/>
            <person name="Yoshinaga Y."/>
            <person name="Zwiers L.-H."/>
            <person name="Turgeon B."/>
            <person name="Goodwin S."/>
            <person name="Spatafora J."/>
            <person name="Crous P."/>
            <person name="Grigoriev I."/>
        </authorList>
    </citation>
    <scope>NUCLEOTIDE SEQUENCE</scope>
    <source>
        <strain evidence="3">CBS 121410</strain>
    </source>
</reference>
<gene>
    <name evidence="3" type="ORF">K490DRAFT_57916</name>
</gene>
<feature type="region of interest" description="Disordered" evidence="2">
    <location>
        <begin position="1"/>
        <end position="55"/>
    </location>
</feature>
<organism evidence="3 4">
    <name type="scientific">Saccharata proteae CBS 121410</name>
    <dbReference type="NCBI Taxonomy" id="1314787"/>
    <lineage>
        <taxon>Eukaryota</taxon>
        <taxon>Fungi</taxon>
        <taxon>Dikarya</taxon>
        <taxon>Ascomycota</taxon>
        <taxon>Pezizomycotina</taxon>
        <taxon>Dothideomycetes</taxon>
        <taxon>Dothideomycetes incertae sedis</taxon>
        <taxon>Botryosphaeriales</taxon>
        <taxon>Saccharataceae</taxon>
        <taxon>Saccharata</taxon>
    </lineage>
</organism>
<feature type="compositionally biased region" description="Basic and acidic residues" evidence="2">
    <location>
        <begin position="414"/>
        <end position="423"/>
    </location>
</feature>
<comment type="caution">
    <text evidence="3">The sequence shown here is derived from an EMBL/GenBank/DDBJ whole genome shotgun (WGS) entry which is preliminary data.</text>
</comment>
<evidence type="ECO:0000313" key="4">
    <source>
        <dbReference type="Proteomes" id="UP000799776"/>
    </source>
</evidence>
<keyword evidence="4" id="KW-1185">Reference proteome</keyword>
<feature type="compositionally biased region" description="Polar residues" evidence="2">
    <location>
        <begin position="371"/>
        <end position="388"/>
    </location>
</feature>
<protein>
    <submittedName>
        <fullName evidence="3">Uncharacterized protein</fullName>
    </submittedName>
</protein>
<feature type="coiled-coil region" evidence="1">
    <location>
        <begin position="117"/>
        <end position="144"/>
    </location>
</feature>
<sequence length="448" mass="48821">MPEVQRWLRKAMQSEAARSPAPDVSRAASPVNNPSKKKISEMFHKQSPPANNLSVGDQWFNPPADVFGVPMPMEETEPDADAIIEKLWRQLNGNFYKALPVSFNQLLLQVIEAYRNLKAETTEKAALKKEIKLLNIKAKVAEKKWADDEALMRAEIKRLEVIIAKDNMAKLMMARQHSVIDRSRPKRASQIESGEEAILPPPSPSFEMAALSREYAASESSFSSSGDELPDEIDAPLVATTITAVNRKKKPAGHDNTRVAAPPPLVTPDPGTGTGSTGHTLTETYSRGATTSSATTDNLPATQQPIAIRSRNLPNRENQQSRFSFLPGDDGAAMSAMLPETRARRPTAATDLSVSSTEEDETSKKTAIRHGTNSNQSLRSSTTATPSSVEKDKPLPPIPKRESDNSLGKAAGQRMERQVKENVKNGAADAAEKAQKSTVRKGRQGKKG</sequence>
<feature type="compositionally biased region" description="Basic residues" evidence="2">
    <location>
        <begin position="438"/>
        <end position="448"/>
    </location>
</feature>
<dbReference type="AlphaFoldDB" id="A0A9P4LYT0"/>
<dbReference type="Proteomes" id="UP000799776">
    <property type="component" value="Unassembled WGS sequence"/>
</dbReference>
<evidence type="ECO:0000313" key="3">
    <source>
        <dbReference type="EMBL" id="KAF2086278.1"/>
    </source>
</evidence>
<proteinExistence type="predicted"/>